<dbReference type="SMART" id="SM00954">
    <property type="entry name" value="RelA_SpoT"/>
    <property type="match status" value="1"/>
</dbReference>
<dbReference type="Pfam" id="PF04607">
    <property type="entry name" value="RelA_SpoT"/>
    <property type="match status" value="1"/>
</dbReference>
<evidence type="ECO:0000259" key="1">
    <source>
        <dbReference type="SMART" id="SM00954"/>
    </source>
</evidence>
<dbReference type="PANTHER" id="PTHR47837">
    <property type="entry name" value="GTP PYROPHOSPHOKINASE YJBM"/>
    <property type="match status" value="1"/>
</dbReference>
<accession>A0A3N4PVP8</accession>
<dbReference type="GO" id="GO:0015969">
    <property type="term" value="P:guanosine tetraphosphate metabolic process"/>
    <property type="evidence" value="ECO:0007669"/>
    <property type="project" value="InterPro"/>
</dbReference>
<dbReference type="InterPro" id="IPR052366">
    <property type="entry name" value="GTP_Pyrophosphokinase"/>
</dbReference>
<feature type="domain" description="RelA/SpoT" evidence="1">
    <location>
        <begin position="69"/>
        <end position="183"/>
    </location>
</feature>
<keyword evidence="3" id="KW-1185">Reference proteome</keyword>
<gene>
    <name evidence="2" type="ORF">EGT74_00320</name>
</gene>
<evidence type="ECO:0000313" key="2">
    <source>
        <dbReference type="EMBL" id="RPE12036.1"/>
    </source>
</evidence>
<protein>
    <submittedName>
        <fullName evidence="2">(P)ppGpp synthetase</fullName>
    </submittedName>
</protein>
<dbReference type="Proteomes" id="UP000278351">
    <property type="component" value="Unassembled WGS sequence"/>
</dbReference>
<dbReference type="InterPro" id="IPR043519">
    <property type="entry name" value="NT_sf"/>
</dbReference>
<dbReference type="EMBL" id="RPDH01000001">
    <property type="protein sequence ID" value="RPE12036.1"/>
    <property type="molecule type" value="Genomic_DNA"/>
</dbReference>
<dbReference type="Gene3D" id="3.30.460.10">
    <property type="entry name" value="Beta Polymerase, domain 2"/>
    <property type="match status" value="1"/>
</dbReference>
<sequence>MNKLKLSKNLIDTAGKALSRENETDVDKYIQYMDAFDEYRKNHLEPLSKTTIEVQQWLSLYGKEYFIAQRIKRKPQIIRKLLRFSIRLSQLQDIGGARIIVDQNSDVDEVANFLITRFQSNKELKVIRQTDYRGEGREDSGYRAYHVILEREGIKMELQIRSKIQHYWAEAIERTSIVYGHYIKELEGDPMVIRYFKTLSDLFYEIESGRNPDAALRTKVEELRIKSEEIIQSSDEKNVFSSYVNEGVIRDLEEKEKRMTEPGLNNWIFVFNWNIGSFVTWELITNDPEDAIKRYVDFENRYTSENGFEVVLVGSSKVTTVRQTHSHYFGLNHTDGQVLEDINSSIVGFSNTMDIDVGAREILRTLERRRFWGSKSISVDTLRNHFCKDVLTFDSSFEVLLDKELVTNHGGVALNLKKKHLINKYV</sequence>
<dbReference type="PANTHER" id="PTHR47837:SF1">
    <property type="entry name" value="GTP PYROPHOSPHOKINASE YJBM"/>
    <property type="match status" value="1"/>
</dbReference>
<proteinExistence type="predicted"/>
<reference evidence="2 3" key="1">
    <citation type="submission" date="2018-11" db="EMBL/GenBank/DDBJ databases">
        <title>Chitinophaga lutea sp.nov., isolate from arsenic contaminated soil.</title>
        <authorList>
            <person name="Zong Y."/>
        </authorList>
    </citation>
    <scope>NUCLEOTIDE SEQUENCE [LARGE SCALE GENOMIC DNA]</scope>
    <source>
        <strain evidence="2 3">ZY74</strain>
    </source>
</reference>
<organism evidence="2 3">
    <name type="scientific">Chitinophaga lutea</name>
    <dbReference type="NCBI Taxonomy" id="2488634"/>
    <lineage>
        <taxon>Bacteria</taxon>
        <taxon>Pseudomonadati</taxon>
        <taxon>Bacteroidota</taxon>
        <taxon>Chitinophagia</taxon>
        <taxon>Chitinophagales</taxon>
        <taxon>Chitinophagaceae</taxon>
        <taxon>Chitinophaga</taxon>
    </lineage>
</organism>
<name>A0A3N4PVP8_9BACT</name>
<dbReference type="AlphaFoldDB" id="A0A3N4PVP8"/>
<dbReference type="CDD" id="cd05399">
    <property type="entry name" value="NT_Rel-Spo_like"/>
    <property type="match status" value="1"/>
</dbReference>
<dbReference type="RefSeq" id="WP_123844451.1">
    <property type="nucleotide sequence ID" value="NZ_RPDH01000001.1"/>
</dbReference>
<dbReference type="InterPro" id="IPR007685">
    <property type="entry name" value="RelA_SpoT"/>
</dbReference>
<dbReference type="SUPFAM" id="SSF81301">
    <property type="entry name" value="Nucleotidyltransferase"/>
    <property type="match status" value="1"/>
</dbReference>
<evidence type="ECO:0000313" key="3">
    <source>
        <dbReference type="Proteomes" id="UP000278351"/>
    </source>
</evidence>
<dbReference type="OrthoDB" id="656667at2"/>
<comment type="caution">
    <text evidence="2">The sequence shown here is derived from an EMBL/GenBank/DDBJ whole genome shotgun (WGS) entry which is preliminary data.</text>
</comment>